<comment type="caution">
    <text evidence="5">The sequence shown here is derived from an EMBL/GenBank/DDBJ whole genome shotgun (WGS) entry which is preliminary data.</text>
</comment>
<feature type="domain" description="GGDEF" evidence="4">
    <location>
        <begin position="469"/>
        <end position="602"/>
    </location>
</feature>
<evidence type="ECO:0000259" key="4">
    <source>
        <dbReference type="PROSITE" id="PS50887"/>
    </source>
</evidence>
<dbReference type="InterPro" id="IPR019734">
    <property type="entry name" value="TPR_rpt"/>
</dbReference>
<organism evidence="5 6">
    <name type="scientific">Chitinimonas viridis</name>
    <dbReference type="NCBI Taxonomy" id="664880"/>
    <lineage>
        <taxon>Bacteria</taxon>
        <taxon>Pseudomonadati</taxon>
        <taxon>Pseudomonadota</taxon>
        <taxon>Betaproteobacteria</taxon>
        <taxon>Neisseriales</taxon>
        <taxon>Chitinibacteraceae</taxon>
        <taxon>Chitinimonas</taxon>
    </lineage>
</organism>
<comment type="catalytic activity">
    <reaction evidence="2">
        <text>2 GTP = 3',3'-c-di-GMP + 2 diphosphate</text>
        <dbReference type="Rhea" id="RHEA:24898"/>
        <dbReference type="ChEBI" id="CHEBI:33019"/>
        <dbReference type="ChEBI" id="CHEBI:37565"/>
        <dbReference type="ChEBI" id="CHEBI:58805"/>
        <dbReference type="EC" id="2.7.7.65"/>
    </reaction>
</comment>
<accession>A0ABT8B3D8</accession>
<dbReference type="InterPro" id="IPR043128">
    <property type="entry name" value="Rev_trsase/Diguanyl_cyclase"/>
</dbReference>
<dbReference type="Gene3D" id="3.30.70.270">
    <property type="match status" value="1"/>
</dbReference>
<dbReference type="PROSITE" id="PS50887">
    <property type="entry name" value="GGDEF"/>
    <property type="match status" value="1"/>
</dbReference>
<dbReference type="Gene3D" id="1.25.40.10">
    <property type="entry name" value="Tetratricopeptide repeat domain"/>
    <property type="match status" value="3"/>
</dbReference>
<gene>
    <name evidence="5" type="ORF">QWZ03_06125</name>
</gene>
<dbReference type="CDD" id="cd01949">
    <property type="entry name" value="GGDEF"/>
    <property type="match status" value="1"/>
</dbReference>
<sequence>MTAEAHDPPVAQVSVAQEIAALNAGAWRLQYGDPLEARSLAERALALACQTGDDAGEVYARVALACYEMRHGDVELARREFESAKHFFERKKDVRGLMRASFGVSALLSRDGRSDDAYAELIGFVSDLDGAEPVDAFVIYNCLGITSIEAGQLDDGMRHCYKALTAARQLGSPDHLALILSNLGDAQHGAGNYEDAIRFLVEADEMVGQSRLAALAPLVAGNLAMCQLAIGAHEAAYETIQPYLNLSDDEVRIGKADAAFFQAIAAHTYAAHGRWDEAGAMVDRALLAAEASGESRVITHCLWVRGLVERGLGHVSASLGAFQKAEAYLSKQQDPYYPVQINRELARAHASLGQWQQAYDYLDQYQQLYQRSLGSAARARTQITRIQSELAEAERERDFALLKQAEAERARTELEMLNRELANKVDEIERLQAKLREQAIRDPLTNLYNRRYLQEELSNEIKLAERRHYSVCVVLIDLDHFKAVNDRFGHPMGDQVLIELACMLIGNIRGSDFACRFGGEEFCLVLSDIDLELALGRVRTLLHRFHALVVEMDGRRLDQLSFSAGVAEYPRHGRSPDSLLAAADAALYRAKACGRDRIFPAD</sequence>
<evidence type="ECO:0000256" key="1">
    <source>
        <dbReference type="ARBA" id="ARBA00012528"/>
    </source>
</evidence>
<dbReference type="InterPro" id="IPR011990">
    <property type="entry name" value="TPR-like_helical_dom_sf"/>
</dbReference>
<dbReference type="InterPro" id="IPR050469">
    <property type="entry name" value="Diguanylate_Cyclase"/>
</dbReference>
<keyword evidence="5" id="KW-0808">Transferase</keyword>
<dbReference type="InterPro" id="IPR000160">
    <property type="entry name" value="GGDEF_dom"/>
</dbReference>
<reference evidence="5" key="1">
    <citation type="journal article" date="2014" name="Int. J. Syst. Evol. Microbiol.">
        <title>Complete genome of a new Firmicutes species belonging to the dominant human colonic microbiota ('Ruminococcus bicirculans') reveals two chromosomes and a selective capacity to utilize plant glucans.</title>
        <authorList>
            <consortium name="NISC Comparative Sequencing Program"/>
            <person name="Wegmann U."/>
            <person name="Louis P."/>
            <person name="Goesmann A."/>
            <person name="Henrissat B."/>
            <person name="Duncan S.H."/>
            <person name="Flint H.J."/>
        </authorList>
    </citation>
    <scope>NUCLEOTIDE SEQUENCE</scope>
    <source>
        <strain evidence="5">CECT 7703</strain>
    </source>
</reference>
<dbReference type="SMART" id="SM00028">
    <property type="entry name" value="TPR"/>
    <property type="match status" value="3"/>
</dbReference>
<dbReference type="SUPFAM" id="SSF55073">
    <property type="entry name" value="Nucleotide cyclase"/>
    <property type="match status" value="1"/>
</dbReference>
<evidence type="ECO:0000256" key="2">
    <source>
        <dbReference type="ARBA" id="ARBA00034247"/>
    </source>
</evidence>
<keyword evidence="5" id="KW-0548">Nucleotidyltransferase</keyword>
<dbReference type="InterPro" id="IPR029787">
    <property type="entry name" value="Nucleotide_cyclase"/>
</dbReference>
<dbReference type="RefSeq" id="WP_290331910.1">
    <property type="nucleotide sequence ID" value="NZ_JAUFPU010000004.1"/>
</dbReference>
<dbReference type="Proteomes" id="UP001180081">
    <property type="component" value="Unassembled WGS sequence"/>
</dbReference>
<dbReference type="SUPFAM" id="SSF48452">
    <property type="entry name" value="TPR-like"/>
    <property type="match status" value="3"/>
</dbReference>
<dbReference type="GO" id="GO:0052621">
    <property type="term" value="F:diguanylate cyclase activity"/>
    <property type="evidence" value="ECO:0007669"/>
    <property type="project" value="UniProtKB-EC"/>
</dbReference>
<dbReference type="Pfam" id="PF13424">
    <property type="entry name" value="TPR_12"/>
    <property type="match status" value="1"/>
</dbReference>
<name>A0ABT8B3D8_9NEIS</name>
<dbReference type="Pfam" id="PF00990">
    <property type="entry name" value="GGDEF"/>
    <property type="match status" value="1"/>
</dbReference>
<dbReference type="PANTHER" id="PTHR45138:SF9">
    <property type="entry name" value="DIGUANYLATE CYCLASE DGCM-RELATED"/>
    <property type="match status" value="1"/>
</dbReference>
<evidence type="ECO:0000313" key="6">
    <source>
        <dbReference type="Proteomes" id="UP001180081"/>
    </source>
</evidence>
<dbReference type="EC" id="2.7.7.65" evidence="1"/>
<dbReference type="NCBIfam" id="TIGR00254">
    <property type="entry name" value="GGDEF"/>
    <property type="match status" value="1"/>
</dbReference>
<keyword evidence="3" id="KW-0175">Coiled coil</keyword>
<evidence type="ECO:0000256" key="3">
    <source>
        <dbReference type="SAM" id="Coils"/>
    </source>
</evidence>
<dbReference type="PANTHER" id="PTHR45138">
    <property type="entry name" value="REGULATORY COMPONENTS OF SENSORY TRANSDUCTION SYSTEM"/>
    <property type="match status" value="1"/>
</dbReference>
<dbReference type="SMART" id="SM00267">
    <property type="entry name" value="GGDEF"/>
    <property type="match status" value="1"/>
</dbReference>
<protein>
    <recommendedName>
        <fullName evidence="1">diguanylate cyclase</fullName>
        <ecNumber evidence="1">2.7.7.65</ecNumber>
    </recommendedName>
</protein>
<evidence type="ECO:0000313" key="5">
    <source>
        <dbReference type="EMBL" id="MDN3576340.1"/>
    </source>
</evidence>
<keyword evidence="6" id="KW-1185">Reference proteome</keyword>
<reference evidence="5" key="2">
    <citation type="submission" date="2023-06" db="EMBL/GenBank/DDBJ databases">
        <authorList>
            <person name="Lucena T."/>
            <person name="Sun Q."/>
        </authorList>
    </citation>
    <scope>NUCLEOTIDE SEQUENCE</scope>
    <source>
        <strain evidence="5">CECT 7703</strain>
    </source>
</reference>
<proteinExistence type="predicted"/>
<feature type="coiled-coil region" evidence="3">
    <location>
        <begin position="376"/>
        <end position="441"/>
    </location>
</feature>
<dbReference type="EMBL" id="JAUFPU010000004">
    <property type="protein sequence ID" value="MDN3576340.1"/>
    <property type="molecule type" value="Genomic_DNA"/>
</dbReference>